<dbReference type="InterPro" id="IPR035897">
    <property type="entry name" value="Toll_tir_struct_dom_sf"/>
</dbReference>
<dbReference type="InterPro" id="IPR000157">
    <property type="entry name" value="TIR_dom"/>
</dbReference>
<dbReference type="GO" id="GO:0043531">
    <property type="term" value="F:ADP binding"/>
    <property type="evidence" value="ECO:0007669"/>
    <property type="project" value="InterPro"/>
</dbReference>
<dbReference type="SMR" id="I1KEG1"/>
<gene>
    <name evidence="8" type="primary">LOC100790804</name>
    <name evidence="7" type="ORF">GLYMA_06G268600</name>
</gene>
<dbReference type="KEGG" id="gmx:100790804"/>
<evidence type="ECO:0000313" key="7">
    <source>
        <dbReference type="EMBL" id="KRH55641.1"/>
    </source>
</evidence>
<organism evidence="8">
    <name type="scientific">Glycine max</name>
    <name type="common">Soybean</name>
    <name type="synonym">Glycine hispida</name>
    <dbReference type="NCBI Taxonomy" id="3847"/>
    <lineage>
        <taxon>Eukaryota</taxon>
        <taxon>Viridiplantae</taxon>
        <taxon>Streptophyta</taxon>
        <taxon>Embryophyta</taxon>
        <taxon>Tracheophyta</taxon>
        <taxon>Spermatophyta</taxon>
        <taxon>Magnoliopsida</taxon>
        <taxon>eudicotyledons</taxon>
        <taxon>Gunneridae</taxon>
        <taxon>Pentapetalae</taxon>
        <taxon>rosids</taxon>
        <taxon>fabids</taxon>
        <taxon>Fabales</taxon>
        <taxon>Fabaceae</taxon>
        <taxon>Papilionoideae</taxon>
        <taxon>50 kb inversion clade</taxon>
        <taxon>NPAAA clade</taxon>
        <taxon>indigoferoid/millettioid clade</taxon>
        <taxon>Phaseoleae</taxon>
        <taxon>Glycine</taxon>
        <taxon>Glycine subgen. Soja</taxon>
    </lineage>
</organism>
<feature type="chain" id="PRO_5014577652" description="TIR domain-containing protein" evidence="5">
    <location>
        <begin position="32"/>
        <end position="641"/>
    </location>
</feature>
<protein>
    <recommendedName>
        <fullName evidence="6">TIR domain-containing protein</fullName>
    </recommendedName>
</protein>
<evidence type="ECO:0000259" key="6">
    <source>
        <dbReference type="PROSITE" id="PS50104"/>
    </source>
</evidence>
<dbReference type="Gramene" id="KRH55641">
    <property type="protein sequence ID" value="KRH55641"/>
    <property type="gene ID" value="GLYMA_06G268600"/>
</dbReference>
<evidence type="ECO:0000313" key="8">
    <source>
        <dbReference type="EnsemblPlants" id="KRH55641"/>
    </source>
</evidence>
<dbReference type="GO" id="GO:0007165">
    <property type="term" value="P:signal transduction"/>
    <property type="evidence" value="ECO:0007669"/>
    <property type="project" value="InterPro"/>
</dbReference>
<dbReference type="OrthoDB" id="1357022at2759"/>
<dbReference type="EMBL" id="CM000839">
    <property type="protein sequence ID" value="KRH55641.1"/>
    <property type="molecule type" value="Genomic_DNA"/>
</dbReference>
<accession>I1KEG1</accession>
<dbReference type="OMA" id="NSLRMHD"/>
<evidence type="ECO:0000256" key="4">
    <source>
        <dbReference type="ARBA" id="ARBA00023027"/>
    </source>
</evidence>
<keyword evidence="1" id="KW-0433">Leucine-rich repeat</keyword>
<dbReference type="InterPro" id="IPR044974">
    <property type="entry name" value="Disease_R_plants"/>
</dbReference>
<dbReference type="GeneID" id="100790804"/>
<dbReference type="InterPro" id="IPR042197">
    <property type="entry name" value="Apaf_helical"/>
</dbReference>
<dbReference type="Gene3D" id="3.40.50.300">
    <property type="entry name" value="P-loop containing nucleotide triphosphate hydrolases"/>
    <property type="match status" value="1"/>
</dbReference>
<dbReference type="Gene3D" id="1.10.8.430">
    <property type="entry name" value="Helical domain of apoptotic protease-activating factors"/>
    <property type="match status" value="1"/>
</dbReference>
<dbReference type="SUPFAM" id="SSF52200">
    <property type="entry name" value="Toll/Interleukin receptor TIR domain"/>
    <property type="match status" value="1"/>
</dbReference>
<name>I1KEG1_SOYBN</name>
<proteinExistence type="predicted"/>
<keyword evidence="3" id="KW-0611">Plant defense</keyword>
<dbReference type="Pfam" id="PF00931">
    <property type="entry name" value="NB-ARC"/>
    <property type="match status" value="1"/>
</dbReference>
<dbReference type="Gene3D" id="3.40.50.10140">
    <property type="entry name" value="Toll/interleukin-1 receptor homology (TIR) domain"/>
    <property type="match status" value="1"/>
</dbReference>
<dbReference type="Pfam" id="PF01582">
    <property type="entry name" value="TIR"/>
    <property type="match status" value="1"/>
</dbReference>
<keyword evidence="2" id="KW-0677">Repeat</keyword>
<dbReference type="FunFam" id="3.40.50.10140:FF:000007">
    <property type="entry name" value="Disease resistance protein (TIR-NBS-LRR class)"/>
    <property type="match status" value="1"/>
</dbReference>
<reference evidence="7 8" key="1">
    <citation type="journal article" date="2010" name="Nature">
        <title>Genome sequence of the palaeopolyploid soybean.</title>
        <authorList>
            <person name="Schmutz J."/>
            <person name="Cannon S.B."/>
            <person name="Schlueter J."/>
            <person name="Ma J."/>
            <person name="Mitros T."/>
            <person name="Nelson W."/>
            <person name="Hyten D.L."/>
            <person name="Song Q."/>
            <person name="Thelen J.J."/>
            <person name="Cheng J."/>
            <person name="Xu D."/>
            <person name="Hellsten U."/>
            <person name="May G.D."/>
            <person name="Yu Y."/>
            <person name="Sakurai T."/>
            <person name="Umezawa T."/>
            <person name="Bhattacharyya M.K."/>
            <person name="Sandhu D."/>
            <person name="Valliyodan B."/>
            <person name="Lindquist E."/>
            <person name="Peto M."/>
            <person name="Grant D."/>
            <person name="Shu S."/>
            <person name="Goodstein D."/>
            <person name="Barry K."/>
            <person name="Futrell-Griggs M."/>
            <person name="Abernathy B."/>
            <person name="Du J."/>
            <person name="Tian Z."/>
            <person name="Zhu L."/>
            <person name="Gill N."/>
            <person name="Joshi T."/>
            <person name="Libault M."/>
            <person name="Sethuraman A."/>
            <person name="Zhang X.-C."/>
            <person name="Shinozaki K."/>
            <person name="Nguyen H.T."/>
            <person name="Wing R.A."/>
            <person name="Cregan P."/>
            <person name="Specht J."/>
            <person name="Grimwood J."/>
            <person name="Rokhsar D."/>
            <person name="Stacey G."/>
            <person name="Shoemaker R.C."/>
            <person name="Jackson S.A."/>
        </authorList>
    </citation>
    <scope>NUCLEOTIDE SEQUENCE [LARGE SCALE GENOMIC DNA]</scope>
    <source>
        <strain evidence="8">cv. Williams 82</strain>
        <tissue evidence="7">Callus</tissue>
    </source>
</reference>
<reference evidence="8" key="2">
    <citation type="submission" date="2018-02" db="UniProtKB">
        <authorList>
            <consortium name="EnsemblPlants"/>
        </authorList>
    </citation>
    <scope>IDENTIFICATION</scope>
    <source>
        <strain evidence="8">Williams 82</strain>
    </source>
</reference>
<dbReference type="PROSITE" id="PS50104">
    <property type="entry name" value="TIR"/>
    <property type="match status" value="1"/>
</dbReference>
<dbReference type="SUPFAM" id="SSF46785">
    <property type="entry name" value="Winged helix' DNA-binding domain"/>
    <property type="match status" value="1"/>
</dbReference>
<dbReference type="PANTHER" id="PTHR11017:SF431">
    <property type="entry name" value="ADP-RIBOSYL CYCLASE_CYCLIC ADP-RIBOSE HYDROLASE"/>
    <property type="match status" value="1"/>
</dbReference>
<dbReference type="RefSeq" id="XP_003527318.1">
    <property type="nucleotide sequence ID" value="XM_003527270.5"/>
</dbReference>
<evidence type="ECO:0000256" key="5">
    <source>
        <dbReference type="SAM" id="SignalP"/>
    </source>
</evidence>
<sequence length="641" mass="73435">MKFDSIFQQTNLHSGIIILNFFLLMAETCSGASRYDVFINFRGEDTRYEFTGHLHQALCKKGIRAFFDEEDLQTGDEITTKLEEAIKGSRIAITVFSKGYASSSFCLNELATILGCYREKTPLLVIPVFYKVDPSDVRHQRGSYEQGLDSLEKRLHPNMEKWRTALHEVAGFSGHHFTDGAGYEYQFIEKIVDDVFRKINEAEASIYVADHPVGLDSLVLEIRERLEAESSDAISMIGIHGMGGVGKSTLARQVYNLHTNQFDYSCFLQNVREESNRHGLKRLQSILLSQILKQGINLASEQQGTWMIKNQLRGKKVLLVLDDVDEHKQLQAFVGKSVWPESQSESKSGTRLVLIITTRDKQLLTSYGFKRTYEVKNLSTNDAIQLLKQKAFKTCDEVDQSYKQVLNDVVTWTSGLPLALEVIGSNLFGKSIKEWESAIKQYQRIPNKEILKILKVSFDALEEEEKSVFLDITCCLKDYKCREIEDILHSLYDNCMKYHIGVLLDKSLIKIRDDKVTLHDLIENMGKEIDRQKSPKEAGKRRRLWLQKDIIQVLKDNLGTSEVKIICLDFPISDKQKTIEWDGNALKEMKNLKALIIRNGILSQAPNYLPESLRILEWHTHPFHCPPPDFDTTKLAIRDLE</sequence>
<dbReference type="Proteomes" id="UP000008827">
    <property type="component" value="Chromosome 6"/>
</dbReference>
<dbReference type="InterPro" id="IPR036390">
    <property type="entry name" value="WH_DNA-bd_sf"/>
</dbReference>
<evidence type="ECO:0000256" key="2">
    <source>
        <dbReference type="ARBA" id="ARBA00022737"/>
    </source>
</evidence>
<dbReference type="AlphaFoldDB" id="I1KEG1"/>
<reference evidence="7" key="3">
    <citation type="submission" date="2018-07" db="EMBL/GenBank/DDBJ databases">
        <title>WGS assembly of Glycine max.</title>
        <authorList>
            <person name="Schmutz J."/>
            <person name="Cannon S."/>
            <person name="Schlueter J."/>
            <person name="Ma J."/>
            <person name="Mitros T."/>
            <person name="Nelson W."/>
            <person name="Hyten D."/>
            <person name="Song Q."/>
            <person name="Thelen J."/>
            <person name="Cheng J."/>
            <person name="Xu D."/>
            <person name="Hellsten U."/>
            <person name="May G."/>
            <person name="Yu Y."/>
            <person name="Sakurai T."/>
            <person name="Umezawa T."/>
            <person name="Bhattacharyya M."/>
            <person name="Sandhu D."/>
            <person name="Valliyodan B."/>
            <person name="Lindquist E."/>
            <person name="Peto M."/>
            <person name="Grant D."/>
            <person name="Shu S."/>
            <person name="Goodstein D."/>
            <person name="Barry K."/>
            <person name="Futrell-Griggs M."/>
            <person name="Abernathy B."/>
            <person name="Du J."/>
            <person name="Tian Z."/>
            <person name="Zhu L."/>
            <person name="Gill N."/>
            <person name="Joshi T."/>
            <person name="Libault M."/>
            <person name="Sethuraman A."/>
            <person name="Zhang X."/>
            <person name="Shinozaki K."/>
            <person name="Nguyen H."/>
            <person name="Wing R."/>
            <person name="Cregan P."/>
            <person name="Specht J."/>
            <person name="Grimwood J."/>
            <person name="Rokhsar D."/>
            <person name="Stacey G."/>
            <person name="Shoemaker R."/>
            <person name="Jackson S."/>
        </authorList>
    </citation>
    <scope>NUCLEOTIDE SEQUENCE</scope>
    <source>
        <tissue evidence="7">Callus</tissue>
    </source>
</reference>
<evidence type="ECO:0000256" key="1">
    <source>
        <dbReference type="ARBA" id="ARBA00022614"/>
    </source>
</evidence>
<dbReference type="HOGENOM" id="CLU_001561_2_1_1"/>
<dbReference type="GO" id="GO:0006952">
    <property type="term" value="P:defense response"/>
    <property type="evidence" value="ECO:0007669"/>
    <property type="project" value="UniProtKB-KW"/>
</dbReference>
<dbReference type="SUPFAM" id="SSF52540">
    <property type="entry name" value="P-loop containing nucleoside triphosphate hydrolases"/>
    <property type="match status" value="1"/>
</dbReference>
<dbReference type="PRINTS" id="PR00364">
    <property type="entry name" value="DISEASERSIST"/>
</dbReference>
<dbReference type="InterPro" id="IPR002182">
    <property type="entry name" value="NB-ARC"/>
</dbReference>
<evidence type="ECO:0000256" key="3">
    <source>
        <dbReference type="ARBA" id="ARBA00022821"/>
    </source>
</evidence>
<feature type="signal peptide" evidence="5">
    <location>
        <begin position="1"/>
        <end position="31"/>
    </location>
</feature>
<keyword evidence="4" id="KW-0520">NAD</keyword>
<dbReference type="InterPro" id="IPR027417">
    <property type="entry name" value="P-loop_NTPase"/>
</dbReference>
<keyword evidence="5" id="KW-0732">Signal</keyword>
<dbReference type="SMART" id="SM00255">
    <property type="entry name" value="TIR"/>
    <property type="match status" value="1"/>
</dbReference>
<dbReference type="Pfam" id="PF23282">
    <property type="entry name" value="WHD_ROQ1"/>
    <property type="match status" value="1"/>
</dbReference>
<dbReference type="PANTHER" id="PTHR11017">
    <property type="entry name" value="LEUCINE-RICH REPEAT-CONTAINING PROTEIN"/>
    <property type="match status" value="1"/>
</dbReference>
<dbReference type="PaxDb" id="3847-GLYMA06G41880.1"/>
<keyword evidence="9" id="KW-1185">Reference proteome</keyword>
<dbReference type="InterPro" id="IPR058192">
    <property type="entry name" value="WHD_ROQ1-like"/>
</dbReference>
<feature type="domain" description="TIR" evidence="6">
    <location>
        <begin position="33"/>
        <end position="199"/>
    </location>
</feature>
<evidence type="ECO:0000313" key="9">
    <source>
        <dbReference type="Proteomes" id="UP000008827"/>
    </source>
</evidence>
<dbReference type="EnsemblPlants" id="KRH55641">
    <property type="protein sequence ID" value="KRH55641"/>
    <property type="gene ID" value="GLYMA_06G268600"/>
</dbReference>